<dbReference type="STRING" id="1873524.HSR6_1895"/>
<dbReference type="AlphaFoldDB" id="A0A1D8S6L8"/>
<accession>A0A1D8S6L8</accession>
<dbReference type="Pfam" id="PF01402">
    <property type="entry name" value="RHH_1"/>
    <property type="match status" value="1"/>
</dbReference>
<sequence length="92" mass="10273">MSTDSDAAGDGKMEKINVRVPQSLLTQIDEVWEERGYANKSEFIREALRSAVNPPTQLSTEALEHLAESRKQREQGETVSQDDVKGRLGIDD</sequence>
<dbReference type="KEGG" id="hhsr:HSR6_1895"/>
<dbReference type="Proteomes" id="UP000186165">
    <property type="component" value="Chromosome"/>
</dbReference>
<evidence type="ECO:0000313" key="4">
    <source>
        <dbReference type="EMBL" id="APE96327.1"/>
    </source>
</evidence>
<dbReference type="PANTHER" id="PTHR34719">
    <property type="entry name" value="NICKEL-RESPONSIVE REGULATOR"/>
    <property type="match status" value="1"/>
</dbReference>
<name>A0A1D8S6L8_9EURY</name>
<evidence type="ECO:0000313" key="5">
    <source>
        <dbReference type="Proteomes" id="UP000185608"/>
    </source>
</evidence>
<evidence type="ECO:0000259" key="2">
    <source>
        <dbReference type="Pfam" id="PF01402"/>
    </source>
</evidence>
<dbReference type="EMBL" id="CP016804">
    <property type="protein sequence ID" value="APE96327.1"/>
    <property type="molecule type" value="Genomic_DNA"/>
</dbReference>
<reference evidence="6" key="2">
    <citation type="submission" date="2016-08" db="EMBL/GenBank/DDBJ databases">
        <title>Discovery of first anaerobic lithoheterotrophic haloarchae widely represented in hypersaline habitats.</title>
        <authorList>
            <person name="Sorokin D.Y."/>
            <person name="Kublanov I.V."/>
            <person name="Roman P."/>
            <person name="Sinninghe Damste J.S."/>
            <person name="Golyshin P.N."/>
            <person name="Rojo D."/>
            <person name="Ciordia S."/>
            <person name="Mena Md.C."/>
            <person name="Ferrer M."/>
            <person name="Smedile F."/>
            <person name="Messina E."/>
            <person name="La Cono V."/>
            <person name="Yakimov M.M."/>
        </authorList>
    </citation>
    <scope>NUCLEOTIDE SEQUENCE [LARGE SCALE GENOMIC DNA]</scope>
    <source>
        <strain evidence="6">HSR6</strain>
    </source>
</reference>
<dbReference type="OrthoDB" id="25654at2157"/>
<dbReference type="Gene3D" id="1.10.1220.10">
    <property type="entry name" value="Met repressor-like"/>
    <property type="match status" value="1"/>
</dbReference>
<reference evidence="3 5" key="1">
    <citation type="submission" date="2016-06" db="EMBL/GenBank/DDBJ databases">
        <title>Discovery of anaerobic lithoheterotrophic haloarchaeon capable of sulfur respiration by hydrogen and formate.</title>
        <authorList>
            <person name="Sorokin D.Y."/>
            <person name="Kublanov I.V."/>
            <person name="Roman P."/>
            <person name="Sinninghe Damste J.S."/>
            <person name="Golyshin P.N."/>
            <person name="Rojo D."/>
            <person name="Ciordia S."/>
            <person name="Mena Md.C."/>
            <person name="Ferrer M."/>
            <person name="Smedile F."/>
            <person name="Messina E."/>
            <person name="La Cono V."/>
            <person name="Yakimov M.M."/>
        </authorList>
    </citation>
    <scope>NUCLEOTIDE SEQUENCE [LARGE SCALE GENOMIC DNA]</scope>
    <source>
        <strain evidence="3 5">HTSR1</strain>
    </source>
</reference>
<dbReference type="RefSeq" id="WP_070365648.1">
    <property type="nucleotide sequence ID" value="NZ_CP016070.1"/>
</dbReference>
<gene>
    <name evidence="4" type="ORF">HSR6_1895</name>
    <name evidence="3" type="ORF">HTSR_1826</name>
</gene>
<dbReference type="InterPro" id="IPR010985">
    <property type="entry name" value="Ribbon_hlx_hlx"/>
</dbReference>
<organism evidence="3 5">
    <name type="scientific">Halodesulfurarchaeum formicicum</name>
    <dbReference type="NCBI Taxonomy" id="1873524"/>
    <lineage>
        <taxon>Archaea</taxon>
        <taxon>Methanobacteriati</taxon>
        <taxon>Methanobacteriota</taxon>
        <taxon>Stenosarchaea group</taxon>
        <taxon>Halobacteria</taxon>
        <taxon>Halobacteriales</taxon>
        <taxon>Halobacteriaceae</taxon>
        <taxon>Halodesulfurarchaeum</taxon>
    </lineage>
</organism>
<dbReference type="CDD" id="cd22231">
    <property type="entry name" value="RHH_NikR_HicB-like"/>
    <property type="match status" value="1"/>
</dbReference>
<feature type="region of interest" description="Disordered" evidence="1">
    <location>
        <begin position="65"/>
        <end position="92"/>
    </location>
</feature>
<evidence type="ECO:0000256" key="1">
    <source>
        <dbReference type="SAM" id="MobiDB-lite"/>
    </source>
</evidence>
<keyword evidence="6" id="KW-1185">Reference proteome</keyword>
<reference evidence="4" key="3">
    <citation type="journal article" date="2017" name="ISME J.">
        <title>Discovery of anaerobic lithoheterotrophic haloarchaea, ubiquitous in hypersaline habitats.</title>
        <authorList>
            <person name="Sorokin D.Y."/>
            <person name="Messina E."/>
            <person name="Smedile F."/>
            <person name="Roman P."/>
            <person name="Damste J.S.S."/>
            <person name="Ciordia S."/>
            <person name="Mena M.C."/>
            <person name="Ferrer M."/>
            <person name="Golyshin P.N."/>
            <person name="Kublanov I.V."/>
            <person name="Samarov N.I."/>
            <person name="Toshchakov S.V."/>
            <person name="La Cono V."/>
            <person name="Yakimov M.M."/>
        </authorList>
    </citation>
    <scope>NUCLEOTIDE SEQUENCE</scope>
    <source>
        <strain evidence="4">HSR6</strain>
    </source>
</reference>
<dbReference type="InterPro" id="IPR013321">
    <property type="entry name" value="Arc_rbn_hlx_hlx"/>
</dbReference>
<accession>A0A1J1AF56</accession>
<dbReference type="InterPro" id="IPR002145">
    <property type="entry name" value="CopG"/>
</dbReference>
<evidence type="ECO:0000313" key="3">
    <source>
        <dbReference type="EMBL" id="AOW80991.1"/>
    </source>
</evidence>
<dbReference type="PATRIC" id="fig|1855411.3.peg.1835"/>
<dbReference type="PANTHER" id="PTHR34719:SF2">
    <property type="entry name" value="NICKEL-RESPONSIVE REGULATOR"/>
    <property type="match status" value="1"/>
</dbReference>
<dbReference type="SUPFAM" id="SSF47598">
    <property type="entry name" value="Ribbon-helix-helix"/>
    <property type="match status" value="1"/>
</dbReference>
<evidence type="ECO:0000313" key="6">
    <source>
        <dbReference type="Proteomes" id="UP000186165"/>
    </source>
</evidence>
<dbReference type="Proteomes" id="UP000185608">
    <property type="component" value="Chromosome"/>
</dbReference>
<proteinExistence type="predicted"/>
<feature type="domain" description="Ribbon-helix-helix protein CopG" evidence="2">
    <location>
        <begin position="15"/>
        <end position="52"/>
    </location>
</feature>
<protein>
    <submittedName>
        <fullName evidence="3">CopG family transcriptional regulator</fullName>
    </submittedName>
</protein>
<dbReference type="GeneID" id="30418429"/>
<dbReference type="KEGG" id="halh:HTSR_1826"/>
<dbReference type="GO" id="GO:0006355">
    <property type="term" value="P:regulation of DNA-templated transcription"/>
    <property type="evidence" value="ECO:0007669"/>
    <property type="project" value="InterPro"/>
</dbReference>
<dbReference type="EMBL" id="CP016070">
    <property type="protein sequence ID" value="AOW80991.1"/>
    <property type="molecule type" value="Genomic_DNA"/>
</dbReference>
<dbReference type="InterPro" id="IPR050192">
    <property type="entry name" value="CopG/NikR_regulator"/>
</dbReference>
<dbReference type="GO" id="GO:0003677">
    <property type="term" value="F:DNA binding"/>
    <property type="evidence" value="ECO:0007669"/>
    <property type="project" value="TreeGrafter"/>
</dbReference>